<dbReference type="EMBL" id="NSJB01000003">
    <property type="protein sequence ID" value="PAT37259.1"/>
    <property type="molecule type" value="Genomic_DNA"/>
</dbReference>
<dbReference type="GO" id="GO:0005737">
    <property type="term" value="C:cytoplasm"/>
    <property type="evidence" value="ECO:0007669"/>
    <property type="project" value="TreeGrafter"/>
</dbReference>
<dbReference type="InterPro" id="IPR001623">
    <property type="entry name" value="DnaJ_domain"/>
</dbReference>
<dbReference type="SMART" id="SM00271">
    <property type="entry name" value="DnaJ"/>
    <property type="match status" value="1"/>
</dbReference>
<evidence type="ECO:0000256" key="3">
    <source>
        <dbReference type="ARBA" id="ARBA00023186"/>
    </source>
</evidence>
<evidence type="ECO:0000259" key="4">
    <source>
        <dbReference type="PROSITE" id="PS50076"/>
    </source>
</evidence>
<keyword evidence="1" id="KW-0963">Cytoplasm</keyword>
<dbReference type="InterPro" id="IPR036869">
    <property type="entry name" value="J_dom_sf"/>
</dbReference>
<dbReference type="PROSITE" id="PS50076">
    <property type="entry name" value="DNAJ_2"/>
    <property type="match status" value="1"/>
</dbReference>
<dbReference type="PRINTS" id="PR00625">
    <property type="entry name" value="JDOMAIN"/>
</dbReference>
<accession>A0A2A2AI22</accession>
<dbReference type="GO" id="GO:0051082">
    <property type="term" value="F:unfolded protein binding"/>
    <property type="evidence" value="ECO:0007669"/>
    <property type="project" value="InterPro"/>
</dbReference>
<dbReference type="AlphaFoldDB" id="A0A2A2AI22"/>
<dbReference type="CDD" id="cd06257">
    <property type="entry name" value="DnaJ"/>
    <property type="match status" value="1"/>
</dbReference>
<dbReference type="InterPro" id="IPR008971">
    <property type="entry name" value="HSP40/DnaJ_pept-bd"/>
</dbReference>
<proteinExistence type="predicted"/>
<keyword evidence="3" id="KW-0143">Chaperone</keyword>
<evidence type="ECO:0000256" key="1">
    <source>
        <dbReference type="ARBA" id="ARBA00022490"/>
    </source>
</evidence>
<dbReference type="SUPFAM" id="SSF46565">
    <property type="entry name" value="Chaperone J-domain"/>
    <property type="match status" value="1"/>
</dbReference>
<dbReference type="Pfam" id="PF01556">
    <property type="entry name" value="DnaJ_C"/>
    <property type="match status" value="1"/>
</dbReference>
<reference evidence="5 6" key="1">
    <citation type="submission" date="2017-08" db="EMBL/GenBank/DDBJ databases">
        <title>WGS of Clinical strains of the CDC Group NO-1 linked to zoonotic infections in humans.</title>
        <authorList>
            <person name="Bernier A.-M."/>
            <person name="Bernard K."/>
        </authorList>
    </citation>
    <scope>NUCLEOTIDE SEQUENCE [LARGE SCALE GENOMIC DNA]</scope>
    <source>
        <strain evidence="5 6">NML00-0135</strain>
    </source>
</reference>
<keyword evidence="6" id="KW-1185">Reference proteome</keyword>
<protein>
    <submittedName>
        <fullName evidence="5">Molecular chaperone DnaJ</fullName>
    </submittedName>
</protein>
<organism evidence="5 6">
    <name type="scientific">Vandammella animalimorsus</name>
    <dbReference type="NCBI Taxonomy" id="2029117"/>
    <lineage>
        <taxon>Bacteria</taxon>
        <taxon>Pseudomonadati</taxon>
        <taxon>Pseudomonadota</taxon>
        <taxon>Betaproteobacteria</taxon>
        <taxon>Burkholderiales</taxon>
        <taxon>Comamonadaceae</taxon>
        <taxon>Vandammella</taxon>
    </lineage>
</organism>
<dbReference type="FunFam" id="2.60.260.20:FF:000013">
    <property type="entry name" value="DnaJ subfamily B member 11"/>
    <property type="match status" value="1"/>
</dbReference>
<evidence type="ECO:0000313" key="5">
    <source>
        <dbReference type="EMBL" id="PAT37259.1"/>
    </source>
</evidence>
<dbReference type="SUPFAM" id="SSF49493">
    <property type="entry name" value="HSP40/DnaJ peptide-binding domain"/>
    <property type="match status" value="2"/>
</dbReference>
<dbReference type="InterPro" id="IPR002939">
    <property type="entry name" value="DnaJ_C"/>
</dbReference>
<gene>
    <name evidence="5" type="ORF">CK625_06450</name>
</gene>
<name>A0A2A2AI22_9BURK</name>
<dbReference type="PANTHER" id="PTHR43096:SF52">
    <property type="entry name" value="DNAJ HOMOLOG 1, MITOCHONDRIAL-RELATED"/>
    <property type="match status" value="1"/>
</dbReference>
<evidence type="ECO:0000313" key="6">
    <source>
        <dbReference type="Proteomes" id="UP000218054"/>
    </source>
</evidence>
<dbReference type="GO" id="GO:0003677">
    <property type="term" value="F:DNA binding"/>
    <property type="evidence" value="ECO:0007669"/>
    <property type="project" value="UniProtKB-KW"/>
</dbReference>
<keyword evidence="2" id="KW-0238">DNA-binding</keyword>
<dbReference type="Pfam" id="PF00226">
    <property type="entry name" value="DnaJ"/>
    <property type="match status" value="1"/>
</dbReference>
<dbReference type="RefSeq" id="WP_095539488.1">
    <property type="nucleotide sequence ID" value="NZ_NSJB01000003.1"/>
</dbReference>
<dbReference type="PANTHER" id="PTHR43096">
    <property type="entry name" value="DNAJ HOMOLOG 1, MITOCHONDRIAL-RELATED"/>
    <property type="match status" value="1"/>
</dbReference>
<dbReference type="CDD" id="cd10747">
    <property type="entry name" value="DnaJ_C"/>
    <property type="match status" value="1"/>
</dbReference>
<dbReference type="Gene3D" id="1.10.287.110">
    <property type="entry name" value="DnaJ domain"/>
    <property type="match status" value="1"/>
</dbReference>
<feature type="domain" description="J" evidence="4">
    <location>
        <begin position="5"/>
        <end position="69"/>
    </location>
</feature>
<dbReference type="FunFam" id="2.60.260.20:FF:000008">
    <property type="entry name" value="Curved DNA-binding protein"/>
    <property type="match status" value="1"/>
</dbReference>
<dbReference type="GO" id="GO:0042026">
    <property type="term" value="P:protein refolding"/>
    <property type="evidence" value="ECO:0007669"/>
    <property type="project" value="TreeGrafter"/>
</dbReference>
<evidence type="ECO:0000256" key="2">
    <source>
        <dbReference type="ARBA" id="ARBA00023125"/>
    </source>
</evidence>
<dbReference type="Proteomes" id="UP000218054">
    <property type="component" value="Unassembled WGS sequence"/>
</dbReference>
<sequence length="345" mass="36611">MEYKDYYQILGVDKSASADDIKKAYRKLARQYHPDVSKAPDAAQRMAEVNEAHAVLSDPEKRAAYDTVGAQAWAAGARSGDDVRPPPGWNAGFDFSGQEGAQGFDGFDGFGGFGGFGNFDAAGEQGARSAFFEELFGRAARARQGQARGAAAGPLRGQDQHAHIELELPDAYQGAMRTLTLRGMRLDAQGQPVPEERTLEVKIPKGVKPGQLIRLAGQGSPGLNGGAAGDLFLEVQLRSDARWQVQGRDVTQKLRVAPWEAVLGANVQVRTPDGATVEVGVPAGSSSGRRLRLKGRGIPAANAAGTAGDLYLELDLAVPGAVTEAQQAAWAALREAYPGFDLRRA</sequence>
<comment type="caution">
    <text evidence="5">The sequence shown here is derived from an EMBL/GenBank/DDBJ whole genome shotgun (WGS) entry which is preliminary data.</text>
</comment>
<dbReference type="Gene3D" id="2.60.260.20">
    <property type="entry name" value="Urease metallochaperone UreE, N-terminal domain"/>
    <property type="match status" value="2"/>
</dbReference>